<keyword evidence="3" id="KW-1185">Reference proteome</keyword>
<reference evidence="2 3" key="1">
    <citation type="journal article" date="2018" name="Nat. Ecol. Evol.">
        <title>Genomic signatures of mitonuclear coevolution across populations of Tigriopus californicus.</title>
        <authorList>
            <person name="Barreto F.S."/>
            <person name="Watson E.T."/>
            <person name="Lima T.G."/>
            <person name="Willett C.S."/>
            <person name="Edmands S."/>
            <person name="Li W."/>
            <person name="Burton R.S."/>
        </authorList>
    </citation>
    <scope>NUCLEOTIDE SEQUENCE [LARGE SCALE GENOMIC DNA]</scope>
    <source>
        <strain evidence="2 3">San Diego</strain>
    </source>
</reference>
<dbReference type="AlphaFoldDB" id="A0A553NAQ2"/>
<name>A0A553NAQ2_TIGCA</name>
<proteinExistence type="predicted"/>
<evidence type="ECO:0000313" key="2">
    <source>
        <dbReference type="EMBL" id="TRY62526.1"/>
    </source>
</evidence>
<protein>
    <recommendedName>
        <fullName evidence="4">F-box domain-containing protein</fullName>
    </recommendedName>
</protein>
<feature type="region of interest" description="Disordered" evidence="1">
    <location>
        <begin position="181"/>
        <end position="212"/>
    </location>
</feature>
<sequence length="212" mass="23556">MAASGSDLHLSDEVWLLVCTYLDALSLIASSQSGIPGLARSALDKSRWTHVVVQPQTQSKSAIRPVVAHLGPHTQSLIVRGNNKHFGKKRPKGAREIVSTAFMQGVKLHCVNLRHLSLEYQTIDIHTGFLKLIPKSVTHFSLEGTHLTNLPMVRTTVISPLFKIYKFVPALEERTLNRAPEGHWDNTALKPHPLQGLLPRNRIRAPRDGRAP</sequence>
<dbReference type="EMBL" id="VCGU01000458">
    <property type="protein sequence ID" value="TRY62526.1"/>
    <property type="molecule type" value="Genomic_DNA"/>
</dbReference>
<dbReference type="STRING" id="6832.A0A553NAQ2"/>
<evidence type="ECO:0000256" key="1">
    <source>
        <dbReference type="SAM" id="MobiDB-lite"/>
    </source>
</evidence>
<evidence type="ECO:0008006" key="4">
    <source>
        <dbReference type="Google" id="ProtNLM"/>
    </source>
</evidence>
<accession>A0A553NAQ2</accession>
<dbReference type="Proteomes" id="UP000318571">
    <property type="component" value="Chromosome 10"/>
</dbReference>
<organism evidence="2 3">
    <name type="scientific">Tigriopus californicus</name>
    <name type="common">Marine copepod</name>
    <dbReference type="NCBI Taxonomy" id="6832"/>
    <lineage>
        <taxon>Eukaryota</taxon>
        <taxon>Metazoa</taxon>
        <taxon>Ecdysozoa</taxon>
        <taxon>Arthropoda</taxon>
        <taxon>Crustacea</taxon>
        <taxon>Multicrustacea</taxon>
        <taxon>Hexanauplia</taxon>
        <taxon>Copepoda</taxon>
        <taxon>Harpacticoida</taxon>
        <taxon>Harpacticidae</taxon>
        <taxon>Tigriopus</taxon>
    </lineage>
</organism>
<gene>
    <name evidence="2" type="ORF">TCAL_16617</name>
</gene>
<comment type="caution">
    <text evidence="2">The sequence shown here is derived from an EMBL/GenBank/DDBJ whole genome shotgun (WGS) entry which is preliminary data.</text>
</comment>
<evidence type="ECO:0000313" key="3">
    <source>
        <dbReference type="Proteomes" id="UP000318571"/>
    </source>
</evidence>